<feature type="compositionally biased region" description="Acidic residues" evidence="1">
    <location>
        <begin position="281"/>
        <end position="296"/>
    </location>
</feature>
<feature type="region of interest" description="Disordered" evidence="1">
    <location>
        <begin position="363"/>
        <end position="447"/>
    </location>
</feature>
<sequence>MTRSERNAACLDEMKNVTPSRATVENAIARARARQASKRPKASPRKKFAQPIPMKRNLSTLDPDPCTRSKDWKPEPAAASPKKPTSPTQQFFQNVFASRSTTSPIHGSRGREPLHNSRMADPPTSSDAPSVDAPAPVLAATSQDEEREDGDTVGAALRRAGGKEETLETFQAEKFELEPVAETKECEFGLEMRNLPTSPSMKSDTEDDKEDNWELQGMASEETMKATGNARRTRPHKGIFVRKGKKKKSYDEDDGKVIRSLFSVDSSVAPVDALFDQESCFYDDDEDDDFDEEISVEEPRKVDPPDSSQDEVMENDVGGPKDIAEPPKEEGETDEDSATEEVAVPWDKKGTSLGHVEKLVASIKAKKAQKEEQTSSEKTAEIAGKDGTNSKPTMKSGEDEDSEEYEDFVGDFLQSGSGDDASHPIDNVAETNGESPAEGVAGEDENDSLIVDEIEKSESQNAFIEQFEALGIEEESPQEKRFVTEENKSPDGIMEWRSEPEIATETIIDSNTRDAKPENATSLDEDCSVEEGAGSMVKDIVQKSEQGGAKDSISTTIKDDQTTSEEEINESPAQPKVETVHSTEDSIDQDDVKTEKVSIAEGGAEEEVMKTSLMDDTSVSNASAENESMKDNQEEEEAMEELPEEPIHIFKFAKAISEGDWQEKNEMASEWQYNSSSMPLNGVEAAENIHRFTIILNKEPEPRPWKVLQKQRTRNHPGFKRIDIYSVLESTQVTVSEQPHDDYIPWEHRDVKQLFLHERSVEFSRNWYGENRMHKVNFKCKLPICRPRSMEMPLGIAEDAVEWNKDVYTTWTSPYQKVEHQRLKLNKSEDDEDKSSSGENPKKTHEAQRESHLVQKSRAKNDEQSQASESDGEESYSDGSYSDGSYTDSEGSYGYDDGSFSGSEISGAGSAPIIDGNSTAPSWEDAPECGRIVNMRLKIGEHITRVHPAYTSSLRRSRWRKKYFPKGSFPY</sequence>
<feature type="compositionally biased region" description="Basic and acidic residues" evidence="1">
    <location>
        <begin position="822"/>
        <end position="863"/>
    </location>
</feature>
<protein>
    <submittedName>
        <fullName evidence="2">Uncharacterized protein</fullName>
    </submittedName>
</protein>
<feature type="compositionally biased region" description="Basic and acidic residues" evidence="1">
    <location>
        <begin position="368"/>
        <end position="384"/>
    </location>
</feature>
<accession>A0AAD2PVB7</accession>
<name>A0AAD2PVB7_9STRA</name>
<feature type="compositionally biased region" description="Basic residues" evidence="1">
    <location>
        <begin position="31"/>
        <end position="48"/>
    </location>
</feature>
<proteinExistence type="predicted"/>
<gene>
    <name evidence="2" type="ORF">CYCCA115_LOCUS15138</name>
</gene>
<feature type="compositionally biased region" description="Acidic residues" evidence="1">
    <location>
        <begin position="398"/>
        <end position="409"/>
    </location>
</feature>
<feature type="compositionally biased region" description="Basic and acidic residues" evidence="1">
    <location>
        <begin position="477"/>
        <end position="500"/>
    </location>
</feature>
<evidence type="ECO:0000313" key="3">
    <source>
        <dbReference type="Proteomes" id="UP001295423"/>
    </source>
</evidence>
<feature type="compositionally biased region" description="Low complexity" evidence="1">
    <location>
        <begin position="877"/>
        <end position="904"/>
    </location>
</feature>
<evidence type="ECO:0000256" key="1">
    <source>
        <dbReference type="SAM" id="MobiDB-lite"/>
    </source>
</evidence>
<dbReference type="EMBL" id="CAKOGP040001869">
    <property type="protein sequence ID" value="CAJ1954545.1"/>
    <property type="molecule type" value="Genomic_DNA"/>
</dbReference>
<feature type="compositionally biased region" description="Basic residues" evidence="1">
    <location>
        <begin position="231"/>
        <end position="248"/>
    </location>
</feature>
<feature type="compositionally biased region" description="Low complexity" evidence="1">
    <location>
        <begin position="75"/>
        <end position="88"/>
    </location>
</feature>
<feature type="region of interest" description="Disordered" evidence="1">
    <location>
        <begin position="822"/>
        <end position="926"/>
    </location>
</feature>
<feature type="region of interest" description="Disordered" evidence="1">
    <location>
        <begin position="278"/>
        <end position="350"/>
    </location>
</feature>
<feature type="region of interest" description="Disordered" evidence="1">
    <location>
        <begin position="188"/>
        <end position="252"/>
    </location>
</feature>
<feature type="compositionally biased region" description="Polar residues" evidence="1">
    <location>
        <begin position="89"/>
        <end position="105"/>
    </location>
</feature>
<feature type="compositionally biased region" description="Basic and acidic residues" evidence="1">
    <location>
        <begin position="578"/>
        <end position="598"/>
    </location>
</feature>
<dbReference type="AlphaFoldDB" id="A0AAD2PVB7"/>
<feature type="region of interest" description="Disordered" evidence="1">
    <location>
        <begin position="21"/>
        <end position="167"/>
    </location>
</feature>
<comment type="caution">
    <text evidence="2">The sequence shown here is derived from an EMBL/GenBank/DDBJ whole genome shotgun (WGS) entry which is preliminary data.</text>
</comment>
<organism evidence="2 3">
    <name type="scientific">Cylindrotheca closterium</name>
    <dbReference type="NCBI Taxonomy" id="2856"/>
    <lineage>
        <taxon>Eukaryota</taxon>
        <taxon>Sar</taxon>
        <taxon>Stramenopiles</taxon>
        <taxon>Ochrophyta</taxon>
        <taxon>Bacillariophyta</taxon>
        <taxon>Bacillariophyceae</taxon>
        <taxon>Bacillariophycidae</taxon>
        <taxon>Bacillariales</taxon>
        <taxon>Bacillariaceae</taxon>
        <taxon>Cylindrotheca</taxon>
    </lineage>
</organism>
<reference evidence="2" key="1">
    <citation type="submission" date="2023-08" db="EMBL/GenBank/DDBJ databases">
        <authorList>
            <person name="Audoor S."/>
            <person name="Bilcke G."/>
        </authorList>
    </citation>
    <scope>NUCLEOTIDE SEQUENCE</scope>
</reference>
<evidence type="ECO:0000313" key="2">
    <source>
        <dbReference type="EMBL" id="CAJ1954545.1"/>
    </source>
</evidence>
<feature type="compositionally biased region" description="Basic and acidic residues" evidence="1">
    <location>
        <begin position="65"/>
        <end position="74"/>
    </location>
</feature>
<feature type="region of interest" description="Disordered" evidence="1">
    <location>
        <begin position="471"/>
        <end position="606"/>
    </location>
</feature>
<dbReference type="Proteomes" id="UP001295423">
    <property type="component" value="Unassembled WGS sequence"/>
</dbReference>
<keyword evidence="3" id="KW-1185">Reference proteome</keyword>